<evidence type="ECO:0000259" key="1">
    <source>
        <dbReference type="Pfam" id="PF04480"/>
    </source>
</evidence>
<dbReference type="EMBL" id="JBFBMH010000012">
    <property type="protein sequence ID" value="MEW1975372.1"/>
    <property type="molecule type" value="Genomic_DNA"/>
</dbReference>
<dbReference type="InterPro" id="IPR007569">
    <property type="entry name" value="DUF559"/>
</dbReference>
<sequence>MLDPSQTIERLGGIARGSHLQRLGLTRTQLSRAVRAGKVQRVRPGVFATHDLNGDIRTAATHGGALTCASALRAHEVWVLPDDDGLHVWMGPSGRVHNHADCSCTSHFYTGTPPFGYASIETSLLHLRRCAGDEAFFAAYESALRLKLLRRAARQRLIAALPASARWLVDIARTNADSGLESLLRLRLHLLGIRLDCQVEISGVGIVDFVIGGRLILEADGKVNHDGKMRHKDLVRDAAASARGYETLRFDYAQVLYDWPTVQAAIIGALRRLREYA</sequence>
<reference evidence="3 4" key="1">
    <citation type="submission" date="2024-06" db="EMBL/GenBank/DDBJ databases">
        <title>The Natural Products Discovery Center: Release of the First 8490 Sequenced Strains for Exploring Actinobacteria Biosynthetic Diversity.</title>
        <authorList>
            <person name="Kalkreuter E."/>
            <person name="Kautsar S.A."/>
            <person name="Yang D."/>
            <person name="Bader C.D."/>
            <person name="Teijaro C.N."/>
            <person name="Fluegel L."/>
            <person name="Davis C.M."/>
            <person name="Simpson J.R."/>
            <person name="Lauterbach L."/>
            <person name="Steele A.D."/>
            <person name="Gui C."/>
            <person name="Meng S."/>
            <person name="Li G."/>
            <person name="Viehrig K."/>
            <person name="Ye F."/>
            <person name="Su P."/>
            <person name="Kiefer A.F."/>
            <person name="Nichols A."/>
            <person name="Cepeda A.J."/>
            <person name="Yan W."/>
            <person name="Fan B."/>
            <person name="Jiang Y."/>
            <person name="Adhikari A."/>
            <person name="Zheng C.-J."/>
            <person name="Schuster L."/>
            <person name="Cowan T.M."/>
            <person name="Smanski M.J."/>
            <person name="Chevrette M.G."/>
            <person name="De Carvalho L.P.S."/>
            <person name="Shen B."/>
        </authorList>
    </citation>
    <scope>NUCLEOTIDE SEQUENCE [LARGE SCALE GENOMIC DNA]</scope>
    <source>
        <strain evidence="3 4">NPDC077434</strain>
    </source>
</reference>
<comment type="caution">
    <text evidence="3">The sequence shown here is derived from an EMBL/GenBank/DDBJ whole genome shotgun (WGS) entry which is preliminary data.</text>
</comment>
<dbReference type="RefSeq" id="WP_206476775.1">
    <property type="nucleotide sequence ID" value="NZ_JAJVKR010000003.1"/>
</dbReference>
<evidence type="ECO:0000259" key="2">
    <source>
        <dbReference type="Pfam" id="PF13338"/>
    </source>
</evidence>
<feature type="domain" description="AbiEi antitoxin N-terminal" evidence="2">
    <location>
        <begin position="8"/>
        <end position="48"/>
    </location>
</feature>
<dbReference type="InterPro" id="IPR011335">
    <property type="entry name" value="Restrct_endonuc-II-like"/>
</dbReference>
<dbReference type="Pfam" id="PF13338">
    <property type="entry name" value="AbiEi_4"/>
    <property type="match status" value="1"/>
</dbReference>
<organism evidence="3 4">
    <name type="scientific">Microbacterium profundi</name>
    <dbReference type="NCBI Taxonomy" id="450380"/>
    <lineage>
        <taxon>Bacteria</taxon>
        <taxon>Bacillati</taxon>
        <taxon>Actinomycetota</taxon>
        <taxon>Actinomycetes</taxon>
        <taxon>Micrococcales</taxon>
        <taxon>Microbacteriaceae</taxon>
        <taxon>Microbacterium</taxon>
    </lineage>
</organism>
<evidence type="ECO:0000313" key="4">
    <source>
        <dbReference type="Proteomes" id="UP001553715"/>
    </source>
</evidence>
<gene>
    <name evidence="3" type="ORF">AB0301_09895</name>
</gene>
<evidence type="ECO:0000313" key="3">
    <source>
        <dbReference type="EMBL" id="MEW1975372.1"/>
    </source>
</evidence>
<protein>
    <submittedName>
        <fullName evidence="3">Type IV toxin-antitoxin system AbiEi family antitoxin domain-containing protein</fullName>
    </submittedName>
</protein>
<dbReference type="Proteomes" id="UP001553715">
    <property type="component" value="Unassembled WGS sequence"/>
</dbReference>
<keyword evidence="4" id="KW-1185">Reference proteome</keyword>
<feature type="domain" description="DUF559" evidence="1">
    <location>
        <begin position="174"/>
        <end position="270"/>
    </location>
</feature>
<accession>A0ABV3LHI4</accession>
<dbReference type="SUPFAM" id="SSF52980">
    <property type="entry name" value="Restriction endonuclease-like"/>
    <property type="match status" value="1"/>
</dbReference>
<dbReference type="Gene3D" id="3.40.960.10">
    <property type="entry name" value="VSR Endonuclease"/>
    <property type="match status" value="1"/>
</dbReference>
<name>A0ABV3LHI4_9MICO</name>
<dbReference type="InterPro" id="IPR025159">
    <property type="entry name" value="AbiEi_N"/>
</dbReference>
<dbReference type="Pfam" id="PF04480">
    <property type="entry name" value="DUF559"/>
    <property type="match status" value="1"/>
</dbReference>
<proteinExistence type="predicted"/>